<gene>
    <name evidence="6" type="ORF">CSB45_04095</name>
</gene>
<dbReference type="Gene3D" id="3.40.30.10">
    <property type="entry name" value="Glutaredoxin"/>
    <property type="match status" value="1"/>
</dbReference>
<keyword evidence="3" id="KW-1015">Disulfide bond</keyword>
<evidence type="ECO:0000256" key="4">
    <source>
        <dbReference type="ARBA" id="ARBA00023284"/>
    </source>
</evidence>
<evidence type="ECO:0000256" key="2">
    <source>
        <dbReference type="ARBA" id="ARBA00022748"/>
    </source>
</evidence>
<evidence type="ECO:0000256" key="3">
    <source>
        <dbReference type="ARBA" id="ARBA00023157"/>
    </source>
</evidence>
<dbReference type="InterPro" id="IPR036249">
    <property type="entry name" value="Thioredoxin-like_sf"/>
</dbReference>
<evidence type="ECO:0000313" key="7">
    <source>
        <dbReference type="Proteomes" id="UP000229740"/>
    </source>
</evidence>
<dbReference type="InterPro" id="IPR000866">
    <property type="entry name" value="AhpC/TSA"/>
</dbReference>
<dbReference type="AlphaFoldDB" id="A0A2G6E833"/>
<dbReference type="PANTHER" id="PTHR42852">
    <property type="entry name" value="THIOL:DISULFIDE INTERCHANGE PROTEIN DSBE"/>
    <property type="match status" value="1"/>
</dbReference>
<dbReference type="GO" id="GO:0017004">
    <property type="term" value="P:cytochrome complex assembly"/>
    <property type="evidence" value="ECO:0007669"/>
    <property type="project" value="UniProtKB-KW"/>
</dbReference>
<dbReference type="SUPFAM" id="SSF52833">
    <property type="entry name" value="Thioredoxin-like"/>
    <property type="match status" value="1"/>
</dbReference>
<dbReference type="Pfam" id="PF00578">
    <property type="entry name" value="AhpC-TSA"/>
    <property type="match status" value="1"/>
</dbReference>
<dbReference type="GO" id="GO:0016491">
    <property type="term" value="F:oxidoreductase activity"/>
    <property type="evidence" value="ECO:0007669"/>
    <property type="project" value="InterPro"/>
</dbReference>
<feature type="domain" description="Thioredoxin" evidence="5">
    <location>
        <begin position="51"/>
        <end position="195"/>
    </location>
</feature>
<dbReference type="PROSITE" id="PS00194">
    <property type="entry name" value="THIOREDOXIN_1"/>
    <property type="match status" value="1"/>
</dbReference>
<dbReference type="InterPro" id="IPR013766">
    <property type="entry name" value="Thioredoxin_domain"/>
</dbReference>
<dbReference type="CDD" id="cd02966">
    <property type="entry name" value="TlpA_like_family"/>
    <property type="match status" value="1"/>
</dbReference>
<keyword evidence="2" id="KW-0201">Cytochrome c-type biogenesis</keyword>
<keyword evidence="4" id="KW-0676">Redox-active center</keyword>
<name>A0A2G6E833_9BACT</name>
<dbReference type="PANTHER" id="PTHR42852:SF6">
    <property type="entry name" value="THIOL:DISULFIDE INTERCHANGE PROTEIN DSBE"/>
    <property type="match status" value="1"/>
</dbReference>
<reference evidence="6 7" key="1">
    <citation type="submission" date="2017-10" db="EMBL/GenBank/DDBJ databases">
        <title>Novel microbial diversity and functional potential in the marine mammal oral microbiome.</title>
        <authorList>
            <person name="Dudek N.K."/>
            <person name="Sun C.L."/>
            <person name="Burstein D."/>
            <person name="Kantor R.S."/>
            <person name="Aliaga Goltsman D.S."/>
            <person name="Bik E.M."/>
            <person name="Thomas B.C."/>
            <person name="Banfield J.F."/>
            <person name="Relman D.A."/>
        </authorList>
    </citation>
    <scope>NUCLEOTIDE SEQUENCE [LARGE SCALE GENOMIC DNA]</scope>
    <source>
        <strain evidence="6">DOLZORAL124_49_17</strain>
    </source>
</reference>
<organism evidence="6 7">
    <name type="scientific">candidate division KSB3 bacterium</name>
    <dbReference type="NCBI Taxonomy" id="2044937"/>
    <lineage>
        <taxon>Bacteria</taxon>
        <taxon>candidate division KSB3</taxon>
    </lineage>
</organism>
<evidence type="ECO:0000256" key="1">
    <source>
        <dbReference type="ARBA" id="ARBA00004196"/>
    </source>
</evidence>
<comment type="subcellular location">
    <subcellularLocation>
        <location evidence="1">Cell envelope</location>
    </subcellularLocation>
</comment>
<comment type="caution">
    <text evidence="6">The sequence shown here is derived from an EMBL/GenBank/DDBJ whole genome shotgun (WGS) entry which is preliminary data.</text>
</comment>
<sequence length="195" mass="22014">MIHHIPRLGLNAMTPKKIAVFLLIFVLVVYLSERRKTGPLPAPAIEILTEELRQTEGIDFSLRDVANQIVETKELRGAVLLLNFFQTWCPPCRKEMPSLEALYQRYKDEGLIVIGIAGDEQGLKVVKPFAEEFAMTFPVLIDSNHHVTDQYNVRQIPAVFLLDRQGRLAGKLVGGADWSSEVAYAHIETLLHEHS</sequence>
<evidence type="ECO:0000313" key="6">
    <source>
        <dbReference type="EMBL" id="PID58256.1"/>
    </source>
</evidence>
<protein>
    <submittedName>
        <fullName evidence="6">Thiol-disulfide oxidoreductase ResA</fullName>
    </submittedName>
</protein>
<dbReference type="GO" id="GO:0030313">
    <property type="term" value="C:cell envelope"/>
    <property type="evidence" value="ECO:0007669"/>
    <property type="project" value="UniProtKB-SubCell"/>
</dbReference>
<dbReference type="GO" id="GO:0016209">
    <property type="term" value="F:antioxidant activity"/>
    <property type="evidence" value="ECO:0007669"/>
    <property type="project" value="InterPro"/>
</dbReference>
<evidence type="ECO:0000259" key="5">
    <source>
        <dbReference type="PROSITE" id="PS51352"/>
    </source>
</evidence>
<accession>A0A2G6E833</accession>
<dbReference type="Proteomes" id="UP000229740">
    <property type="component" value="Unassembled WGS sequence"/>
</dbReference>
<dbReference type="InterPro" id="IPR017937">
    <property type="entry name" value="Thioredoxin_CS"/>
</dbReference>
<dbReference type="InterPro" id="IPR050553">
    <property type="entry name" value="Thioredoxin_ResA/DsbE_sf"/>
</dbReference>
<proteinExistence type="predicted"/>
<dbReference type="EMBL" id="PDPS01000023">
    <property type="protein sequence ID" value="PID58256.1"/>
    <property type="molecule type" value="Genomic_DNA"/>
</dbReference>
<dbReference type="PROSITE" id="PS51352">
    <property type="entry name" value="THIOREDOXIN_2"/>
    <property type="match status" value="1"/>
</dbReference>